<sequence length="40" mass="4906">MNEDELELSEETIKEIQKSREDYKKGNFYTLEEVKKRIKI</sequence>
<comment type="caution">
    <text evidence="1">The sequence shown here is derived from an EMBL/GenBank/DDBJ whole genome shotgun (WGS) entry which is preliminary data.</text>
</comment>
<gene>
    <name evidence="1" type="ORF">S01H1_64889</name>
</gene>
<accession>X0WP00</accession>
<evidence type="ECO:0000313" key="1">
    <source>
        <dbReference type="EMBL" id="GAG32709.1"/>
    </source>
</evidence>
<dbReference type="EMBL" id="BARS01042799">
    <property type="protein sequence ID" value="GAG32709.1"/>
    <property type="molecule type" value="Genomic_DNA"/>
</dbReference>
<protein>
    <submittedName>
        <fullName evidence="1">Uncharacterized protein</fullName>
    </submittedName>
</protein>
<name>X0WP00_9ZZZZ</name>
<organism evidence="1">
    <name type="scientific">marine sediment metagenome</name>
    <dbReference type="NCBI Taxonomy" id="412755"/>
    <lineage>
        <taxon>unclassified sequences</taxon>
        <taxon>metagenomes</taxon>
        <taxon>ecological metagenomes</taxon>
    </lineage>
</organism>
<reference evidence="1" key="1">
    <citation type="journal article" date="2014" name="Front. Microbiol.">
        <title>High frequency of phylogenetically diverse reductive dehalogenase-homologous genes in deep subseafloor sedimentary metagenomes.</title>
        <authorList>
            <person name="Kawai M."/>
            <person name="Futagami T."/>
            <person name="Toyoda A."/>
            <person name="Takaki Y."/>
            <person name="Nishi S."/>
            <person name="Hori S."/>
            <person name="Arai W."/>
            <person name="Tsubouchi T."/>
            <person name="Morono Y."/>
            <person name="Uchiyama I."/>
            <person name="Ito T."/>
            <person name="Fujiyama A."/>
            <person name="Inagaki F."/>
            <person name="Takami H."/>
        </authorList>
    </citation>
    <scope>NUCLEOTIDE SEQUENCE</scope>
    <source>
        <strain evidence="1">Expedition CK06-06</strain>
    </source>
</reference>
<dbReference type="AlphaFoldDB" id="X0WP00"/>
<proteinExistence type="predicted"/>